<gene>
    <name evidence="4" type="ORF">C1I60_06145</name>
</gene>
<reference evidence="4 5" key="1">
    <citation type="submission" date="2018-01" db="EMBL/GenBank/DDBJ databases">
        <title>Bacillales members from the olive rhizosphere are effective biological control agents against Verticillium dahliae.</title>
        <authorList>
            <person name="Gomez-Lama C."/>
            <person name="Legarda G."/>
            <person name="Ruano-Rosa D."/>
            <person name="Pizarro-Tobias P."/>
            <person name="Valverde-Corredor A."/>
            <person name="Niqui J.L."/>
            <person name="Trivino J.C."/>
            <person name="Roca A."/>
            <person name="Mercado-Blanco J."/>
        </authorList>
    </citation>
    <scope>NUCLEOTIDE SEQUENCE [LARGE SCALE GENOMIC DNA]</scope>
    <source>
        <strain evidence="4 5">PIC167</strain>
    </source>
</reference>
<dbReference type="Pfam" id="PF00395">
    <property type="entry name" value="SLH"/>
    <property type="match status" value="2"/>
</dbReference>
<dbReference type="RefSeq" id="WP_137060928.1">
    <property type="nucleotide sequence ID" value="NZ_PNXQ01000005.1"/>
</dbReference>
<keyword evidence="2" id="KW-0732">Signal</keyword>
<dbReference type="Gene3D" id="2.120.10.30">
    <property type="entry name" value="TolB, C-terminal domain"/>
    <property type="match status" value="1"/>
</dbReference>
<feature type="chain" id="PRO_5020948406" description="SLH domain-containing protein" evidence="2">
    <location>
        <begin position="28"/>
        <end position="578"/>
    </location>
</feature>
<comment type="caution">
    <text evidence="4">The sequence shown here is derived from an EMBL/GenBank/DDBJ whole genome shotgun (WGS) entry which is preliminary data.</text>
</comment>
<dbReference type="InterPro" id="IPR051465">
    <property type="entry name" value="Cell_Envelope_Struct_Comp"/>
</dbReference>
<proteinExistence type="predicted"/>
<evidence type="ECO:0000256" key="2">
    <source>
        <dbReference type="SAM" id="SignalP"/>
    </source>
</evidence>
<feature type="domain" description="SLH" evidence="3">
    <location>
        <begin position="108"/>
        <end position="170"/>
    </location>
</feature>
<evidence type="ECO:0000313" key="5">
    <source>
        <dbReference type="Proteomes" id="UP000308114"/>
    </source>
</evidence>
<accession>A0A4U2Q1R4</accession>
<feature type="compositionally biased region" description="Low complexity" evidence="1">
    <location>
        <begin position="241"/>
        <end position="257"/>
    </location>
</feature>
<name>A0A4U2Q1R4_9BACL</name>
<dbReference type="EMBL" id="PNXQ01000005">
    <property type="protein sequence ID" value="TKH46007.1"/>
    <property type="molecule type" value="Genomic_DNA"/>
</dbReference>
<dbReference type="Proteomes" id="UP000308114">
    <property type="component" value="Unassembled WGS sequence"/>
</dbReference>
<dbReference type="InterPro" id="IPR001119">
    <property type="entry name" value="SLH_dom"/>
</dbReference>
<evidence type="ECO:0000256" key="1">
    <source>
        <dbReference type="SAM" id="MobiDB-lite"/>
    </source>
</evidence>
<feature type="signal peptide" evidence="2">
    <location>
        <begin position="1"/>
        <end position="27"/>
    </location>
</feature>
<protein>
    <recommendedName>
        <fullName evidence="3">SLH domain-containing protein</fullName>
    </recommendedName>
</protein>
<sequence>MIKRLLTGILASTLTITLAGNITIASAALPSYGEEWENAVTTEQTVSFTDVPQTHWAYKYIAEMVNRKVISGYPDNKFRPNNTITRAEFAKIMISASGIAPKKVNYSSFSDIPATNWASPFVEAVKDYMTGYRTADGKYIFNPSAPATREDVAVALVKLKGYDTNRLPDQSTIEAMFKDYAGISESAKSYVALAVENGLVSGFQDETFRPQATITRSEATVMLWRAYQYGNDNKDIGGGTPVTTPTTTTPNTTTPGTSAPETSTEQPSASTPAAKFTVETLVGGLGTGDVDGPVRTAKINQIDSMVVDKNNNVYFLDSQKMKIRKFNSSNGTVETFKTINQNFNWDYKDADGNTKHFDYKNLTPMKLAYNNANGKLYLAAKVSARSIIYDITSSVSVVTYDLNHEEVRYFDFIAFPDSQSVLYGVTGVHESHVYEGQLTQAQVEQVASSTSYKALDLSNYYGYAPVAGAFATNDNLYVFGRSKMYILQLFPVKVDKVSEYEDITLDSATGYNGKLYMTNIGTVYEMETGGSMTTFINEDDLIYKDGTPIKKMKQISFDNNGNVIFYDDDSKSIRRINI</sequence>
<dbReference type="PROSITE" id="PS51272">
    <property type="entry name" value="SLH"/>
    <property type="match status" value="3"/>
</dbReference>
<evidence type="ECO:0000313" key="4">
    <source>
        <dbReference type="EMBL" id="TKH46007.1"/>
    </source>
</evidence>
<feature type="domain" description="SLH" evidence="3">
    <location>
        <begin position="44"/>
        <end position="107"/>
    </location>
</feature>
<feature type="region of interest" description="Disordered" evidence="1">
    <location>
        <begin position="234"/>
        <end position="272"/>
    </location>
</feature>
<dbReference type="PANTHER" id="PTHR43308">
    <property type="entry name" value="OUTER MEMBRANE PROTEIN ALPHA-RELATED"/>
    <property type="match status" value="1"/>
</dbReference>
<dbReference type="InterPro" id="IPR011042">
    <property type="entry name" value="6-blade_b-propeller_TolB-like"/>
</dbReference>
<dbReference type="AlphaFoldDB" id="A0A4U2Q1R4"/>
<feature type="domain" description="SLH" evidence="3">
    <location>
        <begin position="174"/>
        <end position="237"/>
    </location>
</feature>
<feature type="compositionally biased region" description="Polar residues" evidence="1">
    <location>
        <begin position="259"/>
        <end position="271"/>
    </location>
</feature>
<organism evidence="4 5">
    <name type="scientific">Paenibacillus terrae</name>
    <dbReference type="NCBI Taxonomy" id="159743"/>
    <lineage>
        <taxon>Bacteria</taxon>
        <taxon>Bacillati</taxon>
        <taxon>Bacillota</taxon>
        <taxon>Bacilli</taxon>
        <taxon>Bacillales</taxon>
        <taxon>Paenibacillaceae</taxon>
        <taxon>Paenibacillus</taxon>
    </lineage>
</organism>
<dbReference type="SUPFAM" id="SSF101898">
    <property type="entry name" value="NHL repeat"/>
    <property type="match status" value="1"/>
</dbReference>
<evidence type="ECO:0000259" key="3">
    <source>
        <dbReference type="PROSITE" id="PS51272"/>
    </source>
</evidence>